<dbReference type="GeneID" id="97609668"/>
<evidence type="ECO:0000313" key="1">
    <source>
        <dbReference type="EMBL" id="PWR75411.1"/>
    </source>
</evidence>
<protein>
    <recommendedName>
        <fullName evidence="3">Translation initiation factor 2</fullName>
    </recommendedName>
</protein>
<dbReference type="PANTHER" id="PTHR42195:SF1">
    <property type="entry name" value="ZINC FINGER PROTEIN"/>
    <property type="match status" value="1"/>
</dbReference>
<organism evidence="1 2">
    <name type="scientific">Methanospirillum stamsii</name>
    <dbReference type="NCBI Taxonomy" id="1277351"/>
    <lineage>
        <taxon>Archaea</taxon>
        <taxon>Methanobacteriati</taxon>
        <taxon>Methanobacteriota</taxon>
        <taxon>Stenosarchaea group</taxon>
        <taxon>Methanomicrobia</taxon>
        <taxon>Methanomicrobiales</taxon>
        <taxon>Methanospirillaceae</taxon>
        <taxon>Methanospirillum</taxon>
    </lineage>
</organism>
<name>A0A2V2NIH0_9EURY</name>
<accession>A0A2V2NIH0</accession>
<sequence length="193" mass="21845">MDLIDAYCNTCKEETEQEVLSESRELILRCTVCGLTTRRPLPPEPEPVLVKTIVSREGESFVGKAELMKGEEVEVGDYIVAEKDDGEGAGVEIMSIEIGDKRVKKALAEEISTIWSRAIDDVIVRISVHDGKKTLPMYVACEGDDRFTIDEVISIDNVRSRIDHICLRNGIIQRRKGKYEVANRIKRIYAYRL</sequence>
<dbReference type="EMBL" id="QGMZ01000010">
    <property type="protein sequence ID" value="PWR75411.1"/>
    <property type="molecule type" value="Genomic_DNA"/>
</dbReference>
<keyword evidence="2" id="KW-1185">Reference proteome</keyword>
<dbReference type="Proteomes" id="UP000245934">
    <property type="component" value="Unassembled WGS sequence"/>
</dbReference>
<dbReference type="PIRSF" id="PIRSF015877">
    <property type="entry name" value="UCP015877"/>
    <property type="match status" value="1"/>
</dbReference>
<dbReference type="AlphaFoldDB" id="A0A2V2NIH0"/>
<dbReference type="OrthoDB" id="23364at2157"/>
<dbReference type="RefSeq" id="WP_109939930.1">
    <property type="nucleotide sequence ID" value="NZ_CP176366.1"/>
</dbReference>
<dbReference type="InterPro" id="IPR012041">
    <property type="entry name" value="Znf_CPxCG-like"/>
</dbReference>
<evidence type="ECO:0008006" key="3">
    <source>
        <dbReference type="Google" id="ProtNLM"/>
    </source>
</evidence>
<gene>
    <name evidence="1" type="ORF">DLD82_04550</name>
</gene>
<evidence type="ECO:0000313" key="2">
    <source>
        <dbReference type="Proteomes" id="UP000245934"/>
    </source>
</evidence>
<proteinExistence type="predicted"/>
<comment type="caution">
    <text evidence="1">The sequence shown here is derived from an EMBL/GenBank/DDBJ whole genome shotgun (WGS) entry which is preliminary data.</text>
</comment>
<reference evidence="1 2" key="1">
    <citation type="submission" date="2018-05" db="EMBL/GenBank/DDBJ databases">
        <title>Draft genome of Methanospirillum stamsii Pt1.</title>
        <authorList>
            <person name="Dueholm M.S."/>
            <person name="Nielsen P.H."/>
            <person name="Bakmann L.F."/>
            <person name="Otzen D.E."/>
        </authorList>
    </citation>
    <scope>NUCLEOTIDE SEQUENCE [LARGE SCALE GENOMIC DNA]</scope>
    <source>
        <strain evidence="1 2">Pt1</strain>
    </source>
</reference>
<dbReference type="PANTHER" id="PTHR42195">
    <property type="entry name" value="UCP015877 FAMILY PROTEIN"/>
    <property type="match status" value="1"/>
</dbReference>
<dbReference type="Pfam" id="PF19769">
    <property type="entry name" value="CPxCG_zf"/>
    <property type="match status" value="1"/>
</dbReference>